<dbReference type="SMART" id="SM00205">
    <property type="entry name" value="THN"/>
    <property type="match status" value="1"/>
</dbReference>
<proteinExistence type="predicted"/>
<dbReference type="SUPFAM" id="SSF49870">
    <property type="entry name" value="Osmotin, thaumatin-like protein"/>
    <property type="match status" value="1"/>
</dbReference>
<dbReference type="InterPro" id="IPR037176">
    <property type="entry name" value="Osmotin/thaumatin-like_sf"/>
</dbReference>
<dbReference type="PROSITE" id="PS51367">
    <property type="entry name" value="THAUMATIN_2"/>
    <property type="match status" value="1"/>
</dbReference>
<evidence type="ECO:0000313" key="3">
    <source>
        <dbReference type="EMBL" id="KAK4390804.1"/>
    </source>
</evidence>
<dbReference type="EMBL" id="JACGWL010000012">
    <property type="protein sequence ID" value="KAK4390804.1"/>
    <property type="molecule type" value="Genomic_DNA"/>
</dbReference>
<feature type="compositionally biased region" description="Polar residues" evidence="1">
    <location>
        <begin position="246"/>
        <end position="263"/>
    </location>
</feature>
<dbReference type="CDD" id="cd09218">
    <property type="entry name" value="TLP-PA"/>
    <property type="match status" value="1"/>
</dbReference>
<feature type="signal peptide" evidence="2">
    <location>
        <begin position="1"/>
        <end position="26"/>
    </location>
</feature>
<accession>A0AAE1WCG6</accession>
<dbReference type="PANTHER" id="PTHR31048">
    <property type="entry name" value="OS03G0233200 PROTEIN"/>
    <property type="match status" value="1"/>
</dbReference>
<dbReference type="Gene3D" id="2.60.110.10">
    <property type="entry name" value="Thaumatin"/>
    <property type="match status" value="1"/>
</dbReference>
<name>A0AAE1WCG6_9LAMI</name>
<evidence type="ECO:0000256" key="1">
    <source>
        <dbReference type="SAM" id="MobiDB-lite"/>
    </source>
</evidence>
<evidence type="ECO:0000313" key="4">
    <source>
        <dbReference type="Proteomes" id="UP001289374"/>
    </source>
</evidence>
<protein>
    <submittedName>
        <fullName evidence="3">Thaumatin-like protein 1</fullName>
    </submittedName>
</protein>
<feature type="region of interest" description="Disordered" evidence="1">
    <location>
        <begin position="246"/>
        <end position="275"/>
    </location>
</feature>
<dbReference type="PRINTS" id="PR00347">
    <property type="entry name" value="THAUMATIN"/>
</dbReference>
<evidence type="ECO:0000256" key="2">
    <source>
        <dbReference type="SAM" id="SignalP"/>
    </source>
</evidence>
<dbReference type="Proteomes" id="UP001289374">
    <property type="component" value="Unassembled WGS sequence"/>
</dbReference>
<keyword evidence="4" id="KW-1185">Reference proteome</keyword>
<dbReference type="InterPro" id="IPR001938">
    <property type="entry name" value="Thaumatin"/>
</dbReference>
<keyword evidence="2" id="KW-0732">Signal</keyword>
<dbReference type="AlphaFoldDB" id="A0AAE1WCG6"/>
<reference evidence="3" key="1">
    <citation type="submission" date="2020-06" db="EMBL/GenBank/DDBJ databases">
        <authorList>
            <person name="Li T."/>
            <person name="Hu X."/>
            <person name="Zhang T."/>
            <person name="Song X."/>
            <person name="Zhang H."/>
            <person name="Dai N."/>
            <person name="Sheng W."/>
            <person name="Hou X."/>
            <person name="Wei L."/>
        </authorList>
    </citation>
    <scope>NUCLEOTIDE SEQUENCE</scope>
    <source>
        <strain evidence="3">K16</strain>
        <tissue evidence="3">Leaf</tissue>
    </source>
</reference>
<feature type="chain" id="PRO_5041920353" evidence="2">
    <location>
        <begin position="27"/>
        <end position="316"/>
    </location>
</feature>
<organism evidence="3 4">
    <name type="scientific">Sesamum angolense</name>
    <dbReference type="NCBI Taxonomy" id="2727404"/>
    <lineage>
        <taxon>Eukaryota</taxon>
        <taxon>Viridiplantae</taxon>
        <taxon>Streptophyta</taxon>
        <taxon>Embryophyta</taxon>
        <taxon>Tracheophyta</taxon>
        <taxon>Spermatophyta</taxon>
        <taxon>Magnoliopsida</taxon>
        <taxon>eudicotyledons</taxon>
        <taxon>Gunneridae</taxon>
        <taxon>Pentapetalae</taxon>
        <taxon>asterids</taxon>
        <taxon>lamiids</taxon>
        <taxon>Lamiales</taxon>
        <taxon>Pedaliaceae</taxon>
        <taxon>Sesamum</taxon>
    </lineage>
</organism>
<gene>
    <name evidence="3" type="ORF">Sango_2143700</name>
</gene>
<comment type="caution">
    <text evidence="3">The sequence shown here is derived from an EMBL/GenBank/DDBJ whole genome shotgun (WGS) entry which is preliminary data.</text>
</comment>
<dbReference type="FunFam" id="2.60.110.10:FF:000001">
    <property type="entry name" value="THAUMATIN-LIKE PROTEIN 1"/>
    <property type="match status" value="1"/>
</dbReference>
<sequence length="316" mass="33033">MSSPAASSYALHITLIFLFMPQSSLGTVFTLVNRCDYTVWPGILSNAGSAGLDTTGFQLPPRATRSFQAQPGWSGRFWARTGCSFDPTTGIGRCDTGDCGSNLIECNGAGATPPATLAEFTIGSGNPDFYDVSLVDGYNLPMIIQPVGGSGACGPTGCVTDVNRICPNELRVGDGQGCKSACDAFGSPEYCCNGAYGSPATCRPSVYSEMFKNACPKSYSYAFDDATSTFTCSGADYKITFCPSLTSQKSSRDSPTITGSWQPQPAVDDSDSGPQDDLASWLPNFVIGGSPDLASHSSTLAVCVGAILLSLTFLQL</sequence>
<dbReference type="Pfam" id="PF00314">
    <property type="entry name" value="Thaumatin"/>
    <property type="match status" value="1"/>
</dbReference>
<reference evidence="3" key="2">
    <citation type="journal article" date="2024" name="Plant">
        <title>Genomic evolution and insights into agronomic trait innovations of Sesamum species.</title>
        <authorList>
            <person name="Miao H."/>
            <person name="Wang L."/>
            <person name="Qu L."/>
            <person name="Liu H."/>
            <person name="Sun Y."/>
            <person name="Le M."/>
            <person name="Wang Q."/>
            <person name="Wei S."/>
            <person name="Zheng Y."/>
            <person name="Lin W."/>
            <person name="Duan Y."/>
            <person name="Cao H."/>
            <person name="Xiong S."/>
            <person name="Wang X."/>
            <person name="Wei L."/>
            <person name="Li C."/>
            <person name="Ma Q."/>
            <person name="Ju M."/>
            <person name="Zhao R."/>
            <person name="Li G."/>
            <person name="Mu C."/>
            <person name="Tian Q."/>
            <person name="Mei H."/>
            <person name="Zhang T."/>
            <person name="Gao T."/>
            <person name="Zhang H."/>
        </authorList>
    </citation>
    <scope>NUCLEOTIDE SEQUENCE</scope>
    <source>
        <strain evidence="3">K16</strain>
    </source>
</reference>